<protein>
    <submittedName>
        <fullName evidence="1">Uncharacterized protein</fullName>
    </submittedName>
</protein>
<sequence>MAEAARHPVYRRMMRRGILVAESGRKDLLVTMPNPRPISVVSSMKQQEVEELLRCVEKLEKAETWLLGEKEATENASWVAARGGRALVASVFFWIT</sequence>
<accession>A0A921Q2R8</accession>
<reference evidence="1" key="1">
    <citation type="journal article" date="2019" name="BMC Genomics">
        <title>A new reference genome for Sorghum bicolor reveals high levels of sequence similarity between sweet and grain genotypes: implications for the genetics of sugar metabolism.</title>
        <authorList>
            <person name="Cooper E.A."/>
            <person name="Brenton Z.W."/>
            <person name="Flinn B.S."/>
            <person name="Jenkins J."/>
            <person name="Shu S."/>
            <person name="Flowers D."/>
            <person name="Luo F."/>
            <person name="Wang Y."/>
            <person name="Xia P."/>
            <person name="Barry K."/>
            <person name="Daum C."/>
            <person name="Lipzen A."/>
            <person name="Yoshinaga Y."/>
            <person name="Schmutz J."/>
            <person name="Saski C."/>
            <person name="Vermerris W."/>
            <person name="Kresovich S."/>
        </authorList>
    </citation>
    <scope>NUCLEOTIDE SEQUENCE</scope>
</reference>
<dbReference type="AlphaFoldDB" id="A0A921Q2R8"/>
<organism evidence="1 2">
    <name type="scientific">Sorghum bicolor</name>
    <name type="common">Sorghum</name>
    <name type="synonym">Sorghum vulgare</name>
    <dbReference type="NCBI Taxonomy" id="4558"/>
    <lineage>
        <taxon>Eukaryota</taxon>
        <taxon>Viridiplantae</taxon>
        <taxon>Streptophyta</taxon>
        <taxon>Embryophyta</taxon>
        <taxon>Tracheophyta</taxon>
        <taxon>Spermatophyta</taxon>
        <taxon>Magnoliopsida</taxon>
        <taxon>Liliopsida</taxon>
        <taxon>Poales</taxon>
        <taxon>Poaceae</taxon>
        <taxon>PACMAD clade</taxon>
        <taxon>Panicoideae</taxon>
        <taxon>Andropogonodae</taxon>
        <taxon>Andropogoneae</taxon>
        <taxon>Sorghinae</taxon>
        <taxon>Sorghum</taxon>
    </lineage>
</organism>
<proteinExistence type="predicted"/>
<dbReference type="EMBL" id="CM027689">
    <property type="protein sequence ID" value="KAG0514364.1"/>
    <property type="molecule type" value="Genomic_DNA"/>
</dbReference>
<dbReference type="Proteomes" id="UP000807115">
    <property type="component" value="Chromosome 10"/>
</dbReference>
<reference evidence="1" key="2">
    <citation type="submission" date="2020-10" db="EMBL/GenBank/DDBJ databases">
        <authorList>
            <person name="Cooper E.A."/>
            <person name="Brenton Z.W."/>
            <person name="Flinn B.S."/>
            <person name="Jenkins J."/>
            <person name="Shu S."/>
            <person name="Flowers D."/>
            <person name="Luo F."/>
            <person name="Wang Y."/>
            <person name="Xia P."/>
            <person name="Barry K."/>
            <person name="Daum C."/>
            <person name="Lipzen A."/>
            <person name="Yoshinaga Y."/>
            <person name="Schmutz J."/>
            <person name="Saski C."/>
            <person name="Vermerris W."/>
            <person name="Kresovich S."/>
        </authorList>
    </citation>
    <scope>NUCLEOTIDE SEQUENCE</scope>
</reference>
<gene>
    <name evidence="1" type="ORF">BDA96_10G184900</name>
</gene>
<evidence type="ECO:0000313" key="2">
    <source>
        <dbReference type="Proteomes" id="UP000807115"/>
    </source>
</evidence>
<comment type="caution">
    <text evidence="1">The sequence shown here is derived from an EMBL/GenBank/DDBJ whole genome shotgun (WGS) entry which is preliminary data.</text>
</comment>
<name>A0A921Q2R8_SORBI</name>
<evidence type="ECO:0000313" key="1">
    <source>
        <dbReference type="EMBL" id="KAG0514364.1"/>
    </source>
</evidence>